<dbReference type="EMBL" id="GGEC01081960">
    <property type="protein sequence ID" value="MBX62444.1"/>
    <property type="molecule type" value="Transcribed_RNA"/>
</dbReference>
<name>A0A2P2Q650_RHIMU</name>
<reference evidence="1" key="1">
    <citation type="submission" date="2018-02" db="EMBL/GenBank/DDBJ databases">
        <title>Rhizophora mucronata_Transcriptome.</title>
        <authorList>
            <person name="Meera S.P."/>
            <person name="Sreeshan A."/>
            <person name="Augustine A."/>
        </authorList>
    </citation>
    <scope>NUCLEOTIDE SEQUENCE</scope>
    <source>
        <tissue evidence="1">Leaf</tissue>
    </source>
</reference>
<dbReference type="AlphaFoldDB" id="A0A2P2Q650"/>
<proteinExistence type="predicted"/>
<evidence type="ECO:0000313" key="1">
    <source>
        <dbReference type="EMBL" id="MBX62444.1"/>
    </source>
</evidence>
<organism evidence="1">
    <name type="scientific">Rhizophora mucronata</name>
    <name type="common">Asiatic mangrove</name>
    <dbReference type="NCBI Taxonomy" id="61149"/>
    <lineage>
        <taxon>Eukaryota</taxon>
        <taxon>Viridiplantae</taxon>
        <taxon>Streptophyta</taxon>
        <taxon>Embryophyta</taxon>
        <taxon>Tracheophyta</taxon>
        <taxon>Spermatophyta</taxon>
        <taxon>Magnoliopsida</taxon>
        <taxon>eudicotyledons</taxon>
        <taxon>Gunneridae</taxon>
        <taxon>Pentapetalae</taxon>
        <taxon>rosids</taxon>
        <taxon>fabids</taxon>
        <taxon>Malpighiales</taxon>
        <taxon>Rhizophoraceae</taxon>
        <taxon>Rhizophora</taxon>
    </lineage>
</organism>
<sequence>MFLKETGTWLCCGDTVMISSTGTSSCYKDRNRHDVLKCHTRKLYADVRV</sequence>
<accession>A0A2P2Q650</accession>
<dbReference type="PROSITE" id="PS51257">
    <property type="entry name" value="PROKAR_LIPOPROTEIN"/>
    <property type="match status" value="1"/>
</dbReference>
<protein>
    <submittedName>
        <fullName evidence="1">Uncharacterized protein</fullName>
    </submittedName>
</protein>